<dbReference type="InterPro" id="IPR012933">
    <property type="entry name" value="HicA_mRNA_interferase"/>
</dbReference>
<keyword evidence="7" id="KW-0346">Stress response</keyword>
<evidence type="ECO:0000256" key="7">
    <source>
        <dbReference type="ARBA" id="ARBA00023016"/>
    </source>
</evidence>
<evidence type="ECO:0000313" key="9">
    <source>
        <dbReference type="Proteomes" id="UP000501780"/>
    </source>
</evidence>
<dbReference type="SUPFAM" id="SSF54786">
    <property type="entry name" value="YcfA/nrd intein domain"/>
    <property type="match status" value="1"/>
</dbReference>
<keyword evidence="3" id="KW-0540">Nuclease</keyword>
<evidence type="ECO:0000256" key="5">
    <source>
        <dbReference type="ARBA" id="ARBA00022801"/>
    </source>
</evidence>
<dbReference type="EMBL" id="CP050831">
    <property type="protein sequence ID" value="QIU93340.1"/>
    <property type="molecule type" value="Genomic_DNA"/>
</dbReference>
<keyword evidence="2" id="KW-1277">Toxin-antitoxin system</keyword>
<dbReference type="GO" id="GO:0016787">
    <property type="term" value="F:hydrolase activity"/>
    <property type="evidence" value="ECO:0007669"/>
    <property type="project" value="UniProtKB-KW"/>
</dbReference>
<reference evidence="8 9" key="1">
    <citation type="submission" date="2020-03" db="EMBL/GenBank/DDBJ databases">
        <title>Genomic analysis of Bacteroides faecium CBA7301.</title>
        <authorList>
            <person name="Kim J."/>
            <person name="Roh S.W."/>
        </authorList>
    </citation>
    <scope>NUCLEOTIDE SEQUENCE [LARGE SCALE GENOMIC DNA]</scope>
    <source>
        <strain evidence="8 9">CBA7301</strain>
    </source>
</reference>
<name>A0A6H0KIZ6_9BACE</name>
<proteinExistence type="inferred from homology"/>
<evidence type="ECO:0000256" key="3">
    <source>
        <dbReference type="ARBA" id="ARBA00022722"/>
    </source>
</evidence>
<gene>
    <name evidence="8" type="ORF">BacF7301_03885</name>
</gene>
<dbReference type="InterPro" id="IPR038570">
    <property type="entry name" value="HicA_sf"/>
</dbReference>
<dbReference type="RefSeq" id="WP_167960391.1">
    <property type="nucleotide sequence ID" value="NZ_CP050831.1"/>
</dbReference>
<evidence type="ECO:0000256" key="6">
    <source>
        <dbReference type="ARBA" id="ARBA00022884"/>
    </source>
</evidence>
<keyword evidence="5" id="KW-0378">Hydrolase</keyword>
<organism evidence="8 9">
    <name type="scientific">Bacteroides faecium</name>
    <dbReference type="NCBI Taxonomy" id="2715212"/>
    <lineage>
        <taxon>Bacteria</taxon>
        <taxon>Pseudomonadati</taxon>
        <taxon>Bacteroidota</taxon>
        <taxon>Bacteroidia</taxon>
        <taxon>Bacteroidales</taxon>
        <taxon>Bacteroidaceae</taxon>
        <taxon>Bacteroides</taxon>
    </lineage>
</organism>
<dbReference type="GO" id="GO:0003729">
    <property type="term" value="F:mRNA binding"/>
    <property type="evidence" value="ECO:0007669"/>
    <property type="project" value="InterPro"/>
</dbReference>
<sequence length="70" mass="8380">MKYTEFHRKITKNDWIFSHASGSHYFYKKEIKDKKGKVIEVIYSPPVPYHGAKEMPEPLRRAIARDMNLR</sequence>
<evidence type="ECO:0000256" key="4">
    <source>
        <dbReference type="ARBA" id="ARBA00022759"/>
    </source>
</evidence>
<evidence type="ECO:0000256" key="1">
    <source>
        <dbReference type="ARBA" id="ARBA00006620"/>
    </source>
</evidence>
<accession>A0A6H0KIZ6</accession>
<dbReference type="KEGG" id="bfc:BacF7301_03885"/>
<protein>
    <submittedName>
        <fullName evidence="8">Type II toxin-antitoxin system HicA family toxin</fullName>
    </submittedName>
</protein>
<evidence type="ECO:0000313" key="8">
    <source>
        <dbReference type="EMBL" id="QIU93340.1"/>
    </source>
</evidence>
<comment type="similarity">
    <text evidence="1">Belongs to the HicA mRNA interferase family.</text>
</comment>
<keyword evidence="9" id="KW-1185">Reference proteome</keyword>
<keyword evidence="6" id="KW-0694">RNA-binding</keyword>
<evidence type="ECO:0000256" key="2">
    <source>
        <dbReference type="ARBA" id="ARBA00022649"/>
    </source>
</evidence>
<dbReference type="AlphaFoldDB" id="A0A6H0KIZ6"/>
<dbReference type="Pfam" id="PF07927">
    <property type="entry name" value="HicA_toxin"/>
    <property type="match status" value="1"/>
</dbReference>
<dbReference type="Proteomes" id="UP000501780">
    <property type="component" value="Chromosome"/>
</dbReference>
<dbReference type="Gene3D" id="3.30.920.30">
    <property type="entry name" value="Hypothetical protein"/>
    <property type="match status" value="1"/>
</dbReference>
<keyword evidence="4" id="KW-0255">Endonuclease</keyword>
<dbReference type="GO" id="GO:0004519">
    <property type="term" value="F:endonuclease activity"/>
    <property type="evidence" value="ECO:0007669"/>
    <property type="project" value="UniProtKB-KW"/>
</dbReference>